<keyword evidence="5" id="KW-0603">Photosystem I</keyword>
<comment type="subcellular location">
    <subcellularLocation>
        <location evidence="2">Membrane</location>
        <topology evidence="2">Peripheral membrane protein</topology>
    </subcellularLocation>
</comment>
<dbReference type="InterPro" id="IPR008990">
    <property type="entry name" value="Elect_transpt_acc-like_dom_sf"/>
</dbReference>
<keyword evidence="6" id="KW-0472">Membrane</keyword>
<evidence type="ECO:0000313" key="7">
    <source>
        <dbReference type="EMBL" id="EGB08942.1"/>
    </source>
</evidence>
<accession>F0Y772</accession>
<dbReference type="AlphaFoldDB" id="F0Y772"/>
<dbReference type="PANTHER" id="PTHR34549">
    <property type="entry name" value="PHOTOSYSTEM I REACTION CENTER SUBUNIT IV A, CHLOROPLASTIC-RELATED"/>
    <property type="match status" value="1"/>
</dbReference>
<keyword evidence="8" id="KW-1185">Reference proteome</keyword>
<evidence type="ECO:0000256" key="4">
    <source>
        <dbReference type="ARBA" id="ARBA00022531"/>
    </source>
</evidence>
<feature type="non-terminal residue" evidence="7">
    <location>
        <position position="1"/>
    </location>
</feature>
<protein>
    <recommendedName>
        <fullName evidence="9">Photosystem I reaction center subunit IV</fullName>
    </recommendedName>
</protein>
<dbReference type="SUPFAM" id="SSF50090">
    <property type="entry name" value="Electron transport accessory proteins"/>
    <property type="match status" value="1"/>
</dbReference>
<sequence length="68" mass="7639">IEKGSIVRILRPESYWANDLGTVASVDQSNVRYGVVVRFEKVNYQGVNSNNYALDELLEVEKPPAKAK</sequence>
<dbReference type="GO" id="GO:0015979">
    <property type="term" value="P:photosynthesis"/>
    <property type="evidence" value="ECO:0007669"/>
    <property type="project" value="UniProtKB-KW"/>
</dbReference>
<gene>
    <name evidence="7" type="ORF">AURANDRAFT_18026</name>
</gene>
<dbReference type="OrthoDB" id="2161449at2759"/>
<dbReference type="OMA" id="ESYWFQD"/>
<dbReference type="InterPro" id="IPR003375">
    <property type="entry name" value="PSI_PsaE"/>
</dbReference>
<dbReference type="GeneID" id="20218937"/>
<evidence type="ECO:0000256" key="3">
    <source>
        <dbReference type="ARBA" id="ARBA00007501"/>
    </source>
</evidence>
<dbReference type="eggNOG" id="ENOG502S9HV">
    <property type="taxonomic scope" value="Eukaryota"/>
</dbReference>
<evidence type="ECO:0000256" key="6">
    <source>
        <dbReference type="ARBA" id="ARBA00023136"/>
    </source>
</evidence>
<feature type="non-terminal residue" evidence="7">
    <location>
        <position position="68"/>
    </location>
</feature>
<organism evidence="8">
    <name type="scientific">Aureococcus anophagefferens</name>
    <name type="common">Harmful bloom alga</name>
    <dbReference type="NCBI Taxonomy" id="44056"/>
    <lineage>
        <taxon>Eukaryota</taxon>
        <taxon>Sar</taxon>
        <taxon>Stramenopiles</taxon>
        <taxon>Ochrophyta</taxon>
        <taxon>Pelagophyceae</taxon>
        <taxon>Pelagomonadales</taxon>
        <taxon>Pelagomonadaceae</taxon>
        <taxon>Aureococcus</taxon>
    </lineage>
</organism>
<dbReference type="KEGG" id="aaf:AURANDRAFT_18026"/>
<dbReference type="EMBL" id="GL833126">
    <property type="protein sequence ID" value="EGB08942.1"/>
    <property type="molecule type" value="Genomic_DNA"/>
</dbReference>
<keyword evidence="4" id="KW-0602">Photosynthesis</keyword>
<dbReference type="Proteomes" id="UP000002729">
    <property type="component" value="Unassembled WGS sequence"/>
</dbReference>
<dbReference type="PANTHER" id="PTHR34549:SF2">
    <property type="entry name" value="PHOTOSYSTEM I SUBUNIT IV"/>
    <property type="match status" value="1"/>
</dbReference>
<evidence type="ECO:0000256" key="2">
    <source>
        <dbReference type="ARBA" id="ARBA00004170"/>
    </source>
</evidence>
<proteinExistence type="inferred from homology"/>
<evidence type="ECO:0000256" key="5">
    <source>
        <dbReference type="ARBA" id="ARBA00022836"/>
    </source>
</evidence>
<comment type="function">
    <text evidence="1">Stabilizes the interaction between PsaC and the PSI core, assists the docking of the ferredoxin to PSI and interacts with ferredoxin-NADP oxidoreductase.</text>
</comment>
<evidence type="ECO:0000313" key="8">
    <source>
        <dbReference type="Proteomes" id="UP000002729"/>
    </source>
</evidence>
<comment type="similarity">
    <text evidence="3">Belongs to the PsaE family.</text>
</comment>
<dbReference type="RefSeq" id="XP_009036075.1">
    <property type="nucleotide sequence ID" value="XM_009037827.1"/>
</dbReference>
<dbReference type="NCBIfam" id="NF002745">
    <property type="entry name" value="PRK02749.1"/>
    <property type="match status" value="1"/>
</dbReference>
<dbReference type="GO" id="GO:0009538">
    <property type="term" value="C:photosystem I reaction center"/>
    <property type="evidence" value="ECO:0007669"/>
    <property type="project" value="InterPro"/>
</dbReference>
<name>F0Y772_AURAN</name>
<dbReference type="Gene3D" id="2.30.30.50">
    <property type="match status" value="1"/>
</dbReference>
<dbReference type="InParanoid" id="F0Y772"/>
<evidence type="ECO:0008006" key="9">
    <source>
        <dbReference type="Google" id="ProtNLM"/>
    </source>
</evidence>
<reference evidence="7 8" key="1">
    <citation type="journal article" date="2011" name="Proc. Natl. Acad. Sci. U.S.A.">
        <title>Niche of harmful alga Aureococcus anophagefferens revealed through ecogenomics.</title>
        <authorList>
            <person name="Gobler C.J."/>
            <person name="Berry D.L."/>
            <person name="Dyhrman S.T."/>
            <person name="Wilhelm S.W."/>
            <person name="Salamov A."/>
            <person name="Lobanov A.V."/>
            <person name="Zhang Y."/>
            <person name="Collier J.L."/>
            <person name="Wurch L.L."/>
            <person name="Kustka A.B."/>
            <person name="Dill B.D."/>
            <person name="Shah M."/>
            <person name="VerBerkmoes N.C."/>
            <person name="Kuo A."/>
            <person name="Terry A."/>
            <person name="Pangilinan J."/>
            <person name="Lindquist E.A."/>
            <person name="Lucas S."/>
            <person name="Paulsen I.T."/>
            <person name="Hattenrath-Lehmann T.K."/>
            <person name="Talmage S.C."/>
            <person name="Walker E.A."/>
            <person name="Koch F."/>
            <person name="Burson A.M."/>
            <person name="Marcoval M.A."/>
            <person name="Tang Y.Z."/>
            <person name="Lecleir G.R."/>
            <person name="Coyne K.J."/>
            <person name="Berg G.M."/>
            <person name="Bertrand E.M."/>
            <person name="Saito M.A."/>
            <person name="Gladyshev V.N."/>
            <person name="Grigoriev I.V."/>
        </authorList>
    </citation>
    <scope>NUCLEOTIDE SEQUENCE [LARGE SCALE GENOMIC DNA]</scope>
    <source>
        <strain evidence="8">CCMP 1984</strain>
    </source>
</reference>
<dbReference type="Pfam" id="PF02427">
    <property type="entry name" value="PSI_PsaE"/>
    <property type="match status" value="1"/>
</dbReference>
<evidence type="ECO:0000256" key="1">
    <source>
        <dbReference type="ARBA" id="ARBA00001993"/>
    </source>
</evidence>